<evidence type="ECO:0000313" key="1">
    <source>
        <dbReference type="EnsemblPlants" id="TuG1812G0700003848.01.T02.cds409712"/>
    </source>
</evidence>
<keyword evidence="2" id="KW-1185">Reference proteome</keyword>
<sequence>PRRRRRRTPWVRLRTRRRRRRTPWACCAATSDPRRRRRRTPWACCAHGRSWRMVHRPPAPAVPPPVLSVLLRGILLNLRCSCRDLDGKLEAGPVLLQHKLM</sequence>
<dbReference type="Gramene" id="TuG1812G0700003848.01.T02">
    <property type="protein sequence ID" value="TuG1812G0700003848.01.T02.cds409712"/>
    <property type="gene ID" value="TuG1812G0700003848.01"/>
</dbReference>
<reference evidence="1" key="3">
    <citation type="submission" date="2022-06" db="UniProtKB">
        <authorList>
            <consortium name="EnsemblPlants"/>
        </authorList>
    </citation>
    <scope>IDENTIFICATION</scope>
</reference>
<accession>A0A8R7V5X4</accession>
<dbReference type="Proteomes" id="UP000015106">
    <property type="component" value="Chromosome 7"/>
</dbReference>
<dbReference type="EnsemblPlants" id="TuG1812G0700003848.01.T02">
    <property type="protein sequence ID" value="TuG1812G0700003848.01.T02.cds409712"/>
    <property type="gene ID" value="TuG1812G0700003848.01"/>
</dbReference>
<proteinExistence type="predicted"/>
<protein>
    <submittedName>
        <fullName evidence="1">Uncharacterized protein</fullName>
    </submittedName>
</protein>
<dbReference type="AlphaFoldDB" id="A0A8R7V5X4"/>
<reference evidence="1" key="2">
    <citation type="submission" date="2018-03" db="EMBL/GenBank/DDBJ databases">
        <title>The Triticum urartu genome reveals the dynamic nature of wheat genome evolution.</title>
        <authorList>
            <person name="Ling H."/>
            <person name="Ma B."/>
            <person name="Shi X."/>
            <person name="Liu H."/>
            <person name="Dong L."/>
            <person name="Sun H."/>
            <person name="Cao Y."/>
            <person name="Gao Q."/>
            <person name="Zheng S."/>
            <person name="Li Y."/>
            <person name="Yu Y."/>
            <person name="Du H."/>
            <person name="Qi M."/>
            <person name="Li Y."/>
            <person name="Yu H."/>
            <person name="Cui Y."/>
            <person name="Wang N."/>
            <person name="Chen C."/>
            <person name="Wu H."/>
            <person name="Zhao Y."/>
            <person name="Zhang J."/>
            <person name="Li Y."/>
            <person name="Zhou W."/>
            <person name="Zhang B."/>
            <person name="Hu W."/>
            <person name="Eijk M."/>
            <person name="Tang J."/>
            <person name="Witsenboer H."/>
            <person name="Zhao S."/>
            <person name="Li Z."/>
            <person name="Zhang A."/>
            <person name="Wang D."/>
            <person name="Liang C."/>
        </authorList>
    </citation>
    <scope>NUCLEOTIDE SEQUENCE [LARGE SCALE GENOMIC DNA]</scope>
    <source>
        <strain evidence="1">cv. G1812</strain>
    </source>
</reference>
<name>A0A8R7V5X4_TRIUA</name>
<reference evidence="2" key="1">
    <citation type="journal article" date="2013" name="Nature">
        <title>Draft genome of the wheat A-genome progenitor Triticum urartu.</title>
        <authorList>
            <person name="Ling H.Q."/>
            <person name="Zhao S."/>
            <person name="Liu D."/>
            <person name="Wang J."/>
            <person name="Sun H."/>
            <person name="Zhang C."/>
            <person name="Fan H."/>
            <person name="Li D."/>
            <person name="Dong L."/>
            <person name="Tao Y."/>
            <person name="Gao C."/>
            <person name="Wu H."/>
            <person name="Li Y."/>
            <person name="Cui Y."/>
            <person name="Guo X."/>
            <person name="Zheng S."/>
            <person name="Wang B."/>
            <person name="Yu K."/>
            <person name="Liang Q."/>
            <person name="Yang W."/>
            <person name="Lou X."/>
            <person name="Chen J."/>
            <person name="Feng M."/>
            <person name="Jian J."/>
            <person name="Zhang X."/>
            <person name="Luo G."/>
            <person name="Jiang Y."/>
            <person name="Liu J."/>
            <person name="Wang Z."/>
            <person name="Sha Y."/>
            <person name="Zhang B."/>
            <person name="Wu H."/>
            <person name="Tang D."/>
            <person name="Shen Q."/>
            <person name="Xue P."/>
            <person name="Zou S."/>
            <person name="Wang X."/>
            <person name="Liu X."/>
            <person name="Wang F."/>
            <person name="Yang Y."/>
            <person name="An X."/>
            <person name="Dong Z."/>
            <person name="Zhang K."/>
            <person name="Zhang X."/>
            <person name="Luo M.C."/>
            <person name="Dvorak J."/>
            <person name="Tong Y."/>
            <person name="Wang J."/>
            <person name="Yang H."/>
            <person name="Li Z."/>
            <person name="Wang D."/>
            <person name="Zhang A."/>
            <person name="Wang J."/>
        </authorList>
    </citation>
    <scope>NUCLEOTIDE SEQUENCE</scope>
    <source>
        <strain evidence="2">cv. G1812</strain>
    </source>
</reference>
<evidence type="ECO:0000313" key="2">
    <source>
        <dbReference type="Proteomes" id="UP000015106"/>
    </source>
</evidence>
<organism evidence="1 2">
    <name type="scientific">Triticum urartu</name>
    <name type="common">Red wild einkorn</name>
    <name type="synonym">Crithodium urartu</name>
    <dbReference type="NCBI Taxonomy" id="4572"/>
    <lineage>
        <taxon>Eukaryota</taxon>
        <taxon>Viridiplantae</taxon>
        <taxon>Streptophyta</taxon>
        <taxon>Embryophyta</taxon>
        <taxon>Tracheophyta</taxon>
        <taxon>Spermatophyta</taxon>
        <taxon>Magnoliopsida</taxon>
        <taxon>Liliopsida</taxon>
        <taxon>Poales</taxon>
        <taxon>Poaceae</taxon>
        <taxon>BOP clade</taxon>
        <taxon>Pooideae</taxon>
        <taxon>Triticodae</taxon>
        <taxon>Triticeae</taxon>
        <taxon>Triticinae</taxon>
        <taxon>Triticum</taxon>
    </lineage>
</organism>